<organism evidence="1 2">
    <name type="scientific">Periplaneta americana</name>
    <name type="common">American cockroach</name>
    <name type="synonym">Blatta americana</name>
    <dbReference type="NCBI Taxonomy" id="6978"/>
    <lineage>
        <taxon>Eukaryota</taxon>
        <taxon>Metazoa</taxon>
        <taxon>Ecdysozoa</taxon>
        <taxon>Arthropoda</taxon>
        <taxon>Hexapoda</taxon>
        <taxon>Insecta</taxon>
        <taxon>Pterygota</taxon>
        <taxon>Neoptera</taxon>
        <taxon>Polyneoptera</taxon>
        <taxon>Dictyoptera</taxon>
        <taxon>Blattodea</taxon>
        <taxon>Blattoidea</taxon>
        <taxon>Blattidae</taxon>
        <taxon>Blattinae</taxon>
        <taxon>Periplaneta</taxon>
    </lineage>
</organism>
<proteinExistence type="predicted"/>
<dbReference type="EMBL" id="JAJSOF020000017">
    <property type="protein sequence ID" value="KAJ4439516.1"/>
    <property type="molecule type" value="Genomic_DNA"/>
</dbReference>
<comment type="caution">
    <text evidence="1">The sequence shown here is derived from an EMBL/GenBank/DDBJ whole genome shotgun (WGS) entry which is preliminary data.</text>
</comment>
<evidence type="ECO:0000313" key="2">
    <source>
        <dbReference type="Proteomes" id="UP001148838"/>
    </source>
</evidence>
<keyword evidence="2" id="KW-1185">Reference proteome</keyword>
<dbReference type="Proteomes" id="UP001148838">
    <property type="component" value="Unassembled WGS sequence"/>
</dbReference>
<accession>A0ABQ8T0J4</accession>
<name>A0ABQ8T0J4_PERAM</name>
<evidence type="ECO:0000313" key="1">
    <source>
        <dbReference type="EMBL" id="KAJ4439516.1"/>
    </source>
</evidence>
<reference evidence="1 2" key="1">
    <citation type="journal article" date="2022" name="Allergy">
        <title>Genome assembly and annotation of Periplaneta americana reveal a comprehensive cockroach allergen profile.</title>
        <authorList>
            <person name="Wang L."/>
            <person name="Xiong Q."/>
            <person name="Saelim N."/>
            <person name="Wang L."/>
            <person name="Nong W."/>
            <person name="Wan A.T."/>
            <person name="Shi M."/>
            <person name="Liu X."/>
            <person name="Cao Q."/>
            <person name="Hui J.H.L."/>
            <person name="Sookrung N."/>
            <person name="Leung T.F."/>
            <person name="Tungtrongchitr A."/>
            <person name="Tsui S.K.W."/>
        </authorList>
    </citation>
    <scope>NUCLEOTIDE SEQUENCE [LARGE SCALE GENOMIC DNA]</scope>
    <source>
        <strain evidence="1">PWHHKU_190912</strain>
    </source>
</reference>
<sequence length="263" mass="30181">MMDIFSLDLMKNGHDCRGPIILEPRNTTLKKITVTGLFFGARGTIPKAFVKWRENNRLKRSLQDENFYGTNLDSRFGDIKDFIRSVAVQPVKGLDRPAGCWPHAHMPKQRWTIIQPEWRYRVISTMIPPAVIAGIRNRISLPIVAPQVHHDAGWAPVPYTGRNFMRKFLPHEDSNQRAFRNASPRQDALDHDATARDNCYLLGYLAASKRFSVPRSTLFDYVRSNSEPTKAVKSKLGRKPILPASLKEKLVDYVLMMERKYFG</sequence>
<gene>
    <name evidence="1" type="ORF">ANN_07640</name>
</gene>
<protein>
    <submittedName>
        <fullName evidence="1">Uncharacterized protein</fullName>
    </submittedName>
</protein>